<protein>
    <recommendedName>
        <fullName evidence="4">Tryptophan synthase beta chain-like PALP domain-containing protein</fullName>
    </recommendedName>
</protein>
<reference evidence="5 6" key="1">
    <citation type="submission" date="2021-02" db="EMBL/GenBank/DDBJ databases">
        <title>Porcisia hertigi Genome sequencing and assembly.</title>
        <authorList>
            <person name="Almutairi H."/>
            <person name="Gatherer D."/>
        </authorList>
    </citation>
    <scope>NUCLEOTIDE SEQUENCE [LARGE SCALE GENOMIC DNA]</scope>
    <source>
        <strain evidence="5 6">C119</strain>
    </source>
</reference>
<dbReference type="InterPro" id="IPR001926">
    <property type="entry name" value="TrpB-like_PALP"/>
</dbReference>
<evidence type="ECO:0000256" key="1">
    <source>
        <dbReference type="ARBA" id="ARBA00001933"/>
    </source>
</evidence>
<evidence type="ECO:0000259" key="4">
    <source>
        <dbReference type="Pfam" id="PF00291"/>
    </source>
</evidence>
<dbReference type="Proteomes" id="UP000674318">
    <property type="component" value="Chromosome 6"/>
</dbReference>
<evidence type="ECO:0000313" key="6">
    <source>
        <dbReference type="Proteomes" id="UP000674318"/>
    </source>
</evidence>
<evidence type="ECO:0000313" key="5">
    <source>
        <dbReference type="EMBL" id="KAG5511201.1"/>
    </source>
</evidence>
<dbReference type="InterPro" id="IPR036052">
    <property type="entry name" value="TrpB-like_PALP_sf"/>
</dbReference>
<dbReference type="GO" id="GO:0005524">
    <property type="term" value="F:ATP binding"/>
    <property type="evidence" value="ECO:0007669"/>
    <property type="project" value="TreeGrafter"/>
</dbReference>
<dbReference type="GO" id="GO:0000287">
    <property type="term" value="F:magnesium ion binding"/>
    <property type="evidence" value="ECO:0007669"/>
    <property type="project" value="TreeGrafter"/>
</dbReference>
<comment type="cofactor">
    <cofactor evidence="1">
        <name>pyridoxal 5'-phosphate</name>
        <dbReference type="ChEBI" id="CHEBI:597326"/>
    </cofactor>
</comment>
<dbReference type="PANTHER" id="PTHR43050">
    <property type="entry name" value="SERINE / THREONINE RACEMASE FAMILY MEMBER"/>
    <property type="match status" value="1"/>
</dbReference>
<dbReference type="GO" id="GO:0070179">
    <property type="term" value="P:D-serine biosynthetic process"/>
    <property type="evidence" value="ECO:0007669"/>
    <property type="project" value="TreeGrafter"/>
</dbReference>
<dbReference type="EMBL" id="JAFJZO010000006">
    <property type="protein sequence ID" value="KAG5511201.1"/>
    <property type="molecule type" value="Genomic_DNA"/>
</dbReference>
<name>A0A836YHU5_9TRYP</name>
<organism evidence="5 6">
    <name type="scientific">Porcisia hertigi</name>
    <dbReference type="NCBI Taxonomy" id="2761500"/>
    <lineage>
        <taxon>Eukaryota</taxon>
        <taxon>Discoba</taxon>
        <taxon>Euglenozoa</taxon>
        <taxon>Kinetoplastea</taxon>
        <taxon>Metakinetoplastina</taxon>
        <taxon>Trypanosomatida</taxon>
        <taxon>Trypanosomatidae</taxon>
        <taxon>Leishmaniinae</taxon>
        <taxon>Porcisia</taxon>
    </lineage>
</organism>
<proteinExistence type="inferred from homology"/>
<keyword evidence="6" id="KW-1185">Reference proteome</keyword>
<evidence type="ECO:0000256" key="3">
    <source>
        <dbReference type="ARBA" id="ARBA00022898"/>
    </source>
</evidence>
<dbReference type="Pfam" id="PF00291">
    <property type="entry name" value="PALP"/>
    <property type="match status" value="1"/>
</dbReference>
<sequence>MPTFGDIMAARKALDGYVYETPIIESNAMHGKTRHESVLLKCENLQRTGSYHVRGMTYRVIRAKEADLGINNFITHSSGNGGAALACAASNFQSTAHVIVPEDTSAIIRRSIRLYHGRFYYCKPNLKARVEMEARLHAELDKSGGKKRNQSIIVNPYSDEAIITGHGTTGIELMLQTDCSVDCVVIPVGGGALLAGTAIAVKGMKPHVGVFAAELTVPPDHYTAFKRGEAIEARKTQVDIVNSKGNKHGIRTELTDLVSSYIDRYVDGVIHVSKEEMCYAFRYVYERCKLVVDTNAAIAVAAVLACPQELSNYRRVCIVLSGGNVDLNDVPKLASARL</sequence>
<gene>
    <name evidence="5" type="ORF">JKF63_07143</name>
</gene>
<accession>A0A836YHU5</accession>
<comment type="similarity">
    <text evidence="2">Belongs to the serine/threonine dehydratase family.</text>
</comment>
<dbReference type="PANTHER" id="PTHR43050:SF1">
    <property type="entry name" value="SERINE RACEMASE"/>
    <property type="match status" value="1"/>
</dbReference>
<dbReference type="GO" id="GO:0030170">
    <property type="term" value="F:pyridoxal phosphate binding"/>
    <property type="evidence" value="ECO:0007669"/>
    <property type="project" value="TreeGrafter"/>
</dbReference>
<dbReference type="AlphaFoldDB" id="A0A836YHU5"/>
<dbReference type="RefSeq" id="XP_067759522.1">
    <property type="nucleotide sequence ID" value="XM_067903084.1"/>
</dbReference>
<dbReference type="SUPFAM" id="SSF53686">
    <property type="entry name" value="Tryptophan synthase beta subunit-like PLP-dependent enzymes"/>
    <property type="match status" value="1"/>
</dbReference>
<dbReference type="Gene3D" id="3.40.50.1100">
    <property type="match status" value="2"/>
</dbReference>
<dbReference type="GO" id="GO:0018114">
    <property type="term" value="F:threonine racemase activity"/>
    <property type="evidence" value="ECO:0007669"/>
    <property type="project" value="TreeGrafter"/>
</dbReference>
<dbReference type="GO" id="GO:0003941">
    <property type="term" value="F:L-serine ammonia-lyase activity"/>
    <property type="evidence" value="ECO:0007669"/>
    <property type="project" value="TreeGrafter"/>
</dbReference>
<dbReference type="GO" id="GO:0030378">
    <property type="term" value="F:serine racemase activity"/>
    <property type="evidence" value="ECO:0007669"/>
    <property type="project" value="TreeGrafter"/>
</dbReference>
<keyword evidence="3" id="KW-0663">Pyridoxal phosphate</keyword>
<feature type="domain" description="Tryptophan synthase beta chain-like PALP" evidence="4">
    <location>
        <begin position="17"/>
        <end position="322"/>
    </location>
</feature>
<dbReference type="OrthoDB" id="4418812at2759"/>
<evidence type="ECO:0000256" key="2">
    <source>
        <dbReference type="ARBA" id="ARBA00010869"/>
    </source>
</evidence>
<comment type="caution">
    <text evidence="5">The sequence shown here is derived from an EMBL/GenBank/DDBJ whole genome shotgun (WGS) entry which is preliminary data.</text>
</comment>
<dbReference type="GeneID" id="94293161"/>
<dbReference type="KEGG" id="phet:94293161"/>